<proteinExistence type="predicted"/>
<comment type="caution">
    <text evidence="1">The sequence shown here is derived from an EMBL/GenBank/DDBJ whole genome shotgun (WGS) entry which is preliminary data.</text>
</comment>
<name>A0AAW2DGW8_9ROSI</name>
<accession>A0AAW2DGW8</accession>
<evidence type="ECO:0000313" key="1">
    <source>
        <dbReference type="EMBL" id="KAL0009379.1"/>
    </source>
</evidence>
<dbReference type="AlphaFoldDB" id="A0AAW2DGW8"/>
<gene>
    <name evidence="1" type="ORF">SO802_010881</name>
</gene>
<protein>
    <submittedName>
        <fullName evidence="1">Uncharacterized protein</fullName>
    </submittedName>
</protein>
<dbReference type="EMBL" id="JAZDWU010000003">
    <property type="protein sequence ID" value="KAL0009379.1"/>
    <property type="molecule type" value="Genomic_DNA"/>
</dbReference>
<dbReference type="Proteomes" id="UP001459277">
    <property type="component" value="Unassembled WGS sequence"/>
</dbReference>
<organism evidence="1 2">
    <name type="scientific">Lithocarpus litseifolius</name>
    <dbReference type="NCBI Taxonomy" id="425828"/>
    <lineage>
        <taxon>Eukaryota</taxon>
        <taxon>Viridiplantae</taxon>
        <taxon>Streptophyta</taxon>
        <taxon>Embryophyta</taxon>
        <taxon>Tracheophyta</taxon>
        <taxon>Spermatophyta</taxon>
        <taxon>Magnoliopsida</taxon>
        <taxon>eudicotyledons</taxon>
        <taxon>Gunneridae</taxon>
        <taxon>Pentapetalae</taxon>
        <taxon>rosids</taxon>
        <taxon>fabids</taxon>
        <taxon>Fagales</taxon>
        <taxon>Fagaceae</taxon>
        <taxon>Lithocarpus</taxon>
    </lineage>
</organism>
<keyword evidence="2" id="KW-1185">Reference proteome</keyword>
<sequence>MNGREMDGGHLVLQNLETQEIKDLGIVGYKYTVADSYVESLVLLDKAANGSGPGISRLWIATVDLCHLKGKQLSFHLEKRRWQSGEGFVIVDGE</sequence>
<evidence type="ECO:0000313" key="2">
    <source>
        <dbReference type="Proteomes" id="UP001459277"/>
    </source>
</evidence>
<reference evidence="1 2" key="1">
    <citation type="submission" date="2024-01" db="EMBL/GenBank/DDBJ databases">
        <title>A telomere-to-telomere, gap-free genome of sweet tea (Lithocarpus litseifolius).</title>
        <authorList>
            <person name="Zhou J."/>
        </authorList>
    </citation>
    <scope>NUCLEOTIDE SEQUENCE [LARGE SCALE GENOMIC DNA]</scope>
    <source>
        <strain evidence="1">Zhou-2022a</strain>
        <tissue evidence="1">Leaf</tissue>
    </source>
</reference>